<evidence type="ECO:0000256" key="1">
    <source>
        <dbReference type="PROSITE-ProRule" id="PRU00723"/>
    </source>
</evidence>
<gene>
    <name evidence="4" type="ORF">MKZ38_001806</name>
</gene>
<evidence type="ECO:0000313" key="5">
    <source>
        <dbReference type="Proteomes" id="UP001201980"/>
    </source>
</evidence>
<keyword evidence="1" id="KW-0862">Zinc</keyword>
<protein>
    <recommendedName>
        <fullName evidence="3">C3H1-type domain-containing protein</fullName>
    </recommendedName>
</protein>
<feature type="compositionally biased region" description="Polar residues" evidence="2">
    <location>
        <begin position="178"/>
        <end position="198"/>
    </location>
</feature>
<name>A0AAD5RPT0_9PEZI</name>
<feature type="region of interest" description="Disordered" evidence="2">
    <location>
        <begin position="475"/>
        <end position="577"/>
    </location>
</feature>
<organism evidence="4 5">
    <name type="scientific">Zalerion maritima</name>
    <dbReference type="NCBI Taxonomy" id="339359"/>
    <lineage>
        <taxon>Eukaryota</taxon>
        <taxon>Fungi</taxon>
        <taxon>Dikarya</taxon>
        <taxon>Ascomycota</taxon>
        <taxon>Pezizomycotina</taxon>
        <taxon>Sordariomycetes</taxon>
        <taxon>Lulworthiomycetidae</taxon>
        <taxon>Lulworthiales</taxon>
        <taxon>Lulworthiaceae</taxon>
        <taxon>Zalerion</taxon>
    </lineage>
</organism>
<proteinExistence type="predicted"/>
<dbReference type="InterPro" id="IPR000571">
    <property type="entry name" value="Znf_CCCH"/>
</dbReference>
<evidence type="ECO:0000259" key="3">
    <source>
        <dbReference type="PROSITE" id="PS50103"/>
    </source>
</evidence>
<sequence>MAMDLLCNHITIPGPHSLTSLPFSPSPSSSSSSSSSSTRETSPASQKSSSANAAKTSTLTPAHNSSSNSSPSAPPRGGIGVHLKAPTAPEAKKKQESMQCAAVGRGRDINSFTADRSSTKNVKSTSGFGGGSASLGGVPTSGASGSSRLLVPANWSQEAASRQGQMYGYDTFGSSGTSDHYQINSNSYNRNQPNSSSDFYPAGTQHGSSGTTFDITTPRGGHVSSPSSSNQNLHNNEGQDSSPGSGNDTIMPGNEFDDGLDPEAFSGYCYDRGNGNYTRLIPADMLPPLRDIPAQVQGHGGMVVLPVPRASPPEGGRSSNTESVALLTPSSKPSGDIQSRIDTIVAQTPQTSRRPKVYCDKWVHEGVCAFTQQGCKYKHEMPLDKATQHQLGLFHGFPSWWKKHQAELARPSALPPNNMPSTSSSPPGMGSSIVGGGVPMSKLKALTLEAARMESPCGNENGSRRDLPYVGEYQRGRRQAPSPGQNQRLGENNYGGSSGHWRQGTTLSGESPGRPGPGPSFCDGNPPRGGLANSRFSPTNGGGRRFGGFEGHSPRQVGSPFGPIAPPINQQHQPSSSQNYLLSYAPSAFQTGYRGNRDDNQQPAYGGGGAHHDNMYAMLPSDESGEDERPGKKCTSNTATN</sequence>
<reference evidence="4" key="1">
    <citation type="submission" date="2022-07" db="EMBL/GenBank/DDBJ databases">
        <title>Draft genome sequence of Zalerion maritima ATCC 34329, a (micro)plastics degrading marine fungus.</title>
        <authorList>
            <person name="Paco A."/>
            <person name="Goncalves M.F.M."/>
            <person name="Rocha-Santos T.A.P."/>
            <person name="Alves A."/>
        </authorList>
    </citation>
    <scope>NUCLEOTIDE SEQUENCE</scope>
    <source>
        <strain evidence="4">ATCC 34329</strain>
    </source>
</reference>
<dbReference type="EMBL" id="JAKWBI020000150">
    <property type="protein sequence ID" value="KAJ2901465.1"/>
    <property type="molecule type" value="Genomic_DNA"/>
</dbReference>
<keyword evidence="1" id="KW-0863">Zinc-finger</keyword>
<accession>A0AAD5RPT0</accession>
<evidence type="ECO:0000256" key="2">
    <source>
        <dbReference type="SAM" id="MobiDB-lite"/>
    </source>
</evidence>
<dbReference type="PROSITE" id="PS50103">
    <property type="entry name" value="ZF_C3H1"/>
    <property type="match status" value="1"/>
</dbReference>
<evidence type="ECO:0000313" key="4">
    <source>
        <dbReference type="EMBL" id="KAJ2901465.1"/>
    </source>
</evidence>
<feature type="compositionally biased region" description="Gly residues" evidence="2">
    <location>
        <begin position="540"/>
        <end position="550"/>
    </location>
</feature>
<feature type="region of interest" description="Disordered" evidence="2">
    <location>
        <begin position="13"/>
        <end position="147"/>
    </location>
</feature>
<feature type="compositionally biased region" description="Polar residues" evidence="2">
    <location>
        <begin position="205"/>
        <end position="215"/>
    </location>
</feature>
<keyword evidence="5" id="KW-1185">Reference proteome</keyword>
<comment type="caution">
    <text evidence="4">The sequence shown here is derived from an EMBL/GenBank/DDBJ whole genome shotgun (WGS) entry which is preliminary data.</text>
</comment>
<feature type="compositionally biased region" description="Polar residues" evidence="2">
    <location>
        <begin position="110"/>
        <end position="123"/>
    </location>
</feature>
<dbReference type="GO" id="GO:0008270">
    <property type="term" value="F:zinc ion binding"/>
    <property type="evidence" value="ECO:0007669"/>
    <property type="project" value="UniProtKB-KW"/>
</dbReference>
<feature type="compositionally biased region" description="Polar residues" evidence="2">
    <location>
        <begin position="568"/>
        <end position="577"/>
    </location>
</feature>
<dbReference type="AlphaFoldDB" id="A0AAD5RPT0"/>
<feature type="compositionally biased region" description="Low complexity" evidence="2">
    <location>
        <begin position="419"/>
        <end position="432"/>
    </location>
</feature>
<feature type="zinc finger region" description="C3H1-type" evidence="1">
    <location>
        <begin position="353"/>
        <end position="382"/>
    </location>
</feature>
<dbReference type="Proteomes" id="UP001201980">
    <property type="component" value="Unassembled WGS sequence"/>
</dbReference>
<keyword evidence="1" id="KW-0479">Metal-binding</keyword>
<feature type="compositionally biased region" description="Polar residues" evidence="2">
    <location>
        <begin position="224"/>
        <end position="248"/>
    </location>
</feature>
<feature type="compositionally biased region" description="Low complexity" evidence="2">
    <location>
        <begin position="17"/>
        <end position="71"/>
    </location>
</feature>
<feature type="region of interest" description="Disordered" evidence="2">
    <location>
        <begin position="178"/>
        <end position="258"/>
    </location>
</feature>
<feature type="domain" description="C3H1-type" evidence="3">
    <location>
        <begin position="353"/>
        <end position="382"/>
    </location>
</feature>
<feature type="region of interest" description="Disordered" evidence="2">
    <location>
        <begin position="411"/>
        <end position="436"/>
    </location>
</feature>
<feature type="region of interest" description="Disordered" evidence="2">
    <location>
        <begin position="591"/>
        <end position="641"/>
    </location>
</feature>